<dbReference type="InterPro" id="IPR010982">
    <property type="entry name" value="Lambda_DNA-bd_dom_sf"/>
</dbReference>
<dbReference type="CDD" id="cd00093">
    <property type="entry name" value="HTH_XRE"/>
    <property type="match status" value="1"/>
</dbReference>
<evidence type="ECO:0000313" key="4">
    <source>
        <dbReference type="Proteomes" id="UP001215503"/>
    </source>
</evidence>
<reference evidence="3 4" key="1">
    <citation type="submission" date="2023-03" db="EMBL/GenBank/DDBJ databases">
        <title>Fodinicurvata sp. CAU 1616 isolated from sea sendiment.</title>
        <authorList>
            <person name="Kim W."/>
        </authorList>
    </citation>
    <scope>NUCLEOTIDE SEQUENCE [LARGE SCALE GENOMIC DNA]</scope>
    <source>
        <strain evidence="3 4">CAU 1616</strain>
    </source>
</reference>
<dbReference type="PANTHER" id="PTHR46797:SF1">
    <property type="entry name" value="METHYLPHOSPHONATE SYNTHASE"/>
    <property type="match status" value="1"/>
</dbReference>
<dbReference type="SUPFAM" id="SSF47413">
    <property type="entry name" value="lambda repressor-like DNA-binding domains"/>
    <property type="match status" value="1"/>
</dbReference>
<organism evidence="3 4">
    <name type="scientific">Aquibaculum arenosum</name>
    <dbReference type="NCBI Taxonomy" id="3032591"/>
    <lineage>
        <taxon>Bacteria</taxon>
        <taxon>Pseudomonadati</taxon>
        <taxon>Pseudomonadota</taxon>
        <taxon>Alphaproteobacteria</taxon>
        <taxon>Rhodospirillales</taxon>
        <taxon>Rhodovibrionaceae</taxon>
        <taxon>Aquibaculum</taxon>
    </lineage>
</organism>
<feature type="domain" description="HTH cro/C1-type" evidence="2">
    <location>
        <begin position="13"/>
        <end position="67"/>
    </location>
</feature>
<evidence type="ECO:0000259" key="2">
    <source>
        <dbReference type="PROSITE" id="PS50943"/>
    </source>
</evidence>
<gene>
    <name evidence="3" type="ORF">P2G67_05640</name>
</gene>
<comment type="caution">
    <text evidence="3">The sequence shown here is derived from an EMBL/GenBank/DDBJ whole genome shotgun (WGS) entry which is preliminary data.</text>
</comment>
<dbReference type="Gene3D" id="1.10.260.40">
    <property type="entry name" value="lambda repressor-like DNA-binding domains"/>
    <property type="match status" value="1"/>
</dbReference>
<dbReference type="Pfam" id="PF01381">
    <property type="entry name" value="HTH_3"/>
    <property type="match status" value="1"/>
</dbReference>
<keyword evidence="1" id="KW-0238">DNA-binding</keyword>
<dbReference type="PANTHER" id="PTHR46797">
    <property type="entry name" value="HTH-TYPE TRANSCRIPTIONAL REGULATOR"/>
    <property type="match status" value="1"/>
</dbReference>
<proteinExistence type="predicted"/>
<accession>A0ABT5YKH5</accession>
<dbReference type="RefSeq" id="WP_275820893.1">
    <property type="nucleotide sequence ID" value="NZ_JARHUD010000003.1"/>
</dbReference>
<dbReference type="SMART" id="SM00530">
    <property type="entry name" value="HTH_XRE"/>
    <property type="match status" value="1"/>
</dbReference>
<keyword evidence="4" id="KW-1185">Reference proteome</keyword>
<name>A0ABT5YKH5_9PROT</name>
<protein>
    <submittedName>
        <fullName evidence="3">Helix-turn-helix transcriptional regulator</fullName>
    </submittedName>
</protein>
<dbReference type="Proteomes" id="UP001215503">
    <property type="component" value="Unassembled WGS sequence"/>
</dbReference>
<dbReference type="InterPro" id="IPR001387">
    <property type="entry name" value="Cro/C1-type_HTH"/>
</dbReference>
<dbReference type="PROSITE" id="PS50943">
    <property type="entry name" value="HTH_CROC1"/>
    <property type="match status" value="1"/>
</dbReference>
<evidence type="ECO:0000313" key="3">
    <source>
        <dbReference type="EMBL" id="MDF2095451.1"/>
    </source>
</evidence>
<dbReference type="EMBL" id="JARHUD010000003">
    <property type="protein sequence ID" value="MDF2095451.1"/>
    <property type="molecule type" value="Genomic_DNA"/>
</dbReference>
<sequence length="120" mass="13446">MFHPTDVHIGRRIRERRVELGMSQSALAEQLGITFQQVQKYERGGNRVSGSRLWDISRVLGVNVSHFFEGLQEQPNAAAQEDSMPLTRQSLEVARAINSIPEGEVKSQIVKLVKTFAKSA</sequence>
<dbReference type="InterPro" id="IPR050807">
    <property type="entry name" value="TransReg_Diox_bact_type"/>
</dbReference>
<evidence type="ECO:0000256" key="1">
    <source>
        <dbReference type="ARBA" id="ARBA00023125"/>
    </source>
</evidence>